<evidence type="ECO:0000259" key="3">
    <source>
        <dbReference type="Pfam" id="PF25581"/>
    </source>
</evidence>
<dbReference type="InterPro" id="IPR057722">
    <property type="entry name" value="AsqO/PenF-like_C"/>
</dbReference>
<dbReference type="Pfam" id="PF24137">
    <property type="entry name" value="DA_N"/>
    <property type="match status" value="1"/>
</dbReference>
<gene>
    <name evidence="4" type="ORF">CC78DRAFT_547463</name>
</gene>
<evidence type="ECO:0000256" key="1">
    <source>
        <dbReference type="SAM" id="SignalP"/>
    </source>
</evidence>
<reference evidence="5" key="1">
    <citation type="journal article" date="2020" name="Stud. Mycol.">
        <title>101 Dothideomycetes genomes: A test case for predicting lifestyles and emergence of pathogens.</title>
        <authorList>
            <person name="Haridas S."/>
            <person name="Albert R."/>
            <person name="Binder M."/>
            <person name="Bloem J."/>
            <person name="LaButti K."/>
            <person name="Salamov A."/>
            <person name="Andreopoulos B."/>
            <person name="Baker S."/>
            <person name="Barry K."/>
            <person name="Bills G."/>
            <person name="Bluhm B."/>
            <person name="Cannon C."/>
            <person name="Castanera R."/>
            <person name="Culley D."/>
            <person name="Daum C."/>
            <person name="Ezra D."/>
            <person name="Gonzalez J."/>
            <person name="Henrissat B."/>
            <person name="Kuo A."/>
            <person name="Liang C."/>
            <person name="Lipzen A."/>
            <person name="Lutzoni F."/>
            <person name="Magnuson J."/>
            <person name="Mondo S."/>
            <person name="Nolan M."/>
            <person name="Ohm R."/>
            <person name="Pangilinan J."/>
            <person name="Park H.-J."/>
            <person name="Ramirez L."/>
            <person name="Alfaro M."/>
            <person name="Sun H."/>
            <person name="Tritt A."/>
            <person name="Yoshinaga Y."/>
            <person name="Zwiers L.-H."/>
            <person name="Turgeon B."/>
            <person name="Goodwin S."/>
            <person name="Spatafora J."/>
            <person name="Crous P."/>
            <person name="Grigoriev I."/>
        </authorList>
    </citation>
    <scope>NUCLEOTIDE SEQUENCE [LARGE SCALE GENOMIC DNA]</scope>
    <source>
        <strain evidence="5">CBS 304.66</strain>
    </source>
</reference>
<dbReference type="AlphaFoldDB" id="A0A9P4K1R9"/>
<dbReference type="Proteomes" id="UP000800093">
    <property type="component" value="Unassembled WGS sequence"/>
</dbReference>
<feature type="signal peptide" evidence="1">
    <location>
        <begin position="1"/>
        <end position="19"/>
    </location>
</feature>
<dbReference type="EMBL" id="ML986680">
    <property type="protein sequence ID" value="KAF2260491.1"/>
    <property type="molecule type" value="Genomic_DNA"/>
</dbReference>
<dbReference type="Pfam" id="PF25581">
    <property type="entry name" value="AsqO_C"/>
    <property type="match status" value="1"/>
</dbReference>
<feature type="domain" description="AsqO/PenF-like C-terminal" evidence="3">
    <location>
        <begin position="270"/>
        <end position="398"/>
    </location>
</feature>
<name>A0A9P4K1R9_9PLEO</name>
<sequence length="403" mass="45223">MCATMKLLTLLGTFALVSAFGSPLNTEPRRDYGYINELFQKPIDAEWEAALTYPNVALDKPRLIPRPNVTSFDMWYFDGVNRANINESVTVTFYLATNASIPFRSDSTTSISLDLALTFADGTQNFFQINSAIGGYGWAMIHTMGPGSNSTFTLGAKWASNWDGTEYVVNVEGAEREHRFEGELKLSSAAPARYPCHLASDLTGRNISLEVMPKLGWTNILPDARASAKFTLTNLDLDTQESSEQTIAFENGIGFHDQLWSDRPFPLIAQYWSRGHVRLSPFGNDTGAMWSLVWFHGIDRRGKVHNSAYISASGTSILLDCEKDVVKEKVELLEFQEMDKCVRIKVKLQEEDYLEIDIPKENFVQELTANHYERWSGMAQGTLGEEVELKGAAMFEIMNMSKL</sequence>
<feature type="chain" id="PRO_5040501867" description="AttH domain-containing protein" evidence="1">
    <location>
        <begin position="20"/>
        <end position="403"/>
    </location>
</feature>
<evidence type="ECO:0000313" key="5">
    <source>
        <dbReference type="Proteomes" id="UP000800093"/>
    </source>
</evidence>
<evidence type="ECO:0000313" key="4">
    <source>
        <dbReference type="EMBL" id="KAF2260491.1"/>
    </source>
</evidence>
<dbReference type="SUPFAM" id="SSF159245">
    <property type="entry name" value="AttH-like"/>
    <property type="match status" value="1"/>
</dbReference>
<proteinExistence type="predicted"/>
<organism evidence="4 5">
    <name type="scientific">Lojkania enalia</name>
    <dbReference type="NCBI Taxonomy" id="147567"/>
    <lineage>
        <taxon>Eukaryota</taxon>
        <taxon>Fungi</taxon>
        <taxon>Dikarya</taxon>
        <taxon>Ascomycota</taxon>
        <taxon>Pezizomycotina</taxon>
        <taxon>Dothideomycetes</taxon>
        <taxon>Pleosporomycetidae</taxon>
        <taxon>Pleosporales</taxon>
        <taxon>Pleosporales incertae sedis</taxon>
        <taxon>Lojkania</taxon>
    </lineage>
</organism>
<keyword evidence="1" id="KW-0732">Signal</keyword>
<dbReference type="InterPro" id="IPR056402">
    <property type="entry name" value="DA_N"/>
</dbReference>
<protein>
    <recommendedName>
        <fullName evidence="6">AttH domain-containing protein</fullName>
    </recommendedName>
</protein>
<feature type="domain" description="Diels-Alderase N-terminal" evidence="2">
    <location>
        <begin position="63"/>
        <end position="260"/>
    </location>
</feature>
<accession>A0A9P4K1R9</accession>
<dbReference type="OrthoDB" id="3914164at2759"/>
<evidence type="ECO:0000259" key="2">
    <source>
        <dbReference type="Pfam" id="PF24137"/>
    </source>
</evidence>
<keyword evidence="5" id="KW-1185">Reference proteome</keyword>
<comment type="caution">
    <text evidence="4">The sequence shown here is derived from an EMBL/GenBank/DDBJ whole genome shotgun (WGS) entry which is preliminary data.</text>
</comment>
<evidence type="ECO:0008006" key="6">
    <source>
        <dbReference type="Google" id="ProtNLM"/>
    </source>
</evidence>